<dbReference type="InterPro" id="IPR001192">
    <property type="entry name" value="PI-PLC_fam"/>
</dbReference>
<dbReference type="Gene3D" id="3.20.20.190">
    <property type="entry name" value="Phosphatidylinositol (PI) phosphodiesterase"/>
    <property type="match status" value="1"/>
</dbReference>
<dbReference type="AlphaFoldDB" id="A0A7S4LBY0"/>
<evidence type="ECO:0000259" key="2">
    <source>
        <dbReference type="SMART" id="SM00148"/>
    </source>
</evidence>
<feature type="domain" description="Phosphatidylinositol-specific phospholipase C X" evidence="2">
    <location>
        <begin position="44"/>
        <end position="199"/>
    </location>
</feature>
<dbReference type="PRINTS" id="PR00390">
    <property type="entry name" value="PHPHLIPASEC"/>
</dbReference>
<organism evidence="3">
    <name type="scientific">Eutreptiella gymnastica</name>
    <dbReference type="NCBI Taxonomy" id="73025"/>
    <lineage>
        <taxon>Eukaryota</taxon>
        <taxon>Discoba</taxon>
        <taxon>Euglenozoa</taxon>
        <taxon>Euglenida</taxon>
        <taxon>Spirocuta</taxon>
        <taxon>Euglenophyceae</taxon>
        <taxon>Eutreptiales</taxon>
        <taxon>Eutreptiaceae</taxon>
        <taxon>Eutreptiella</taxon>
    </lineage>
</organism>
<dbReference type="EMBL" id="HBJA01087135">
    <property type="protein sequence ID" value="CAE0819194.1"/>
    <property type="molecule type" value="Transcribed_RNA"/>
</dbReference>
<proteinExistence type="predicted"/>
<dbReference type="PANTHER" id="PTHR10336">
    <property type="entry name" value="PHOSPHOINOSITIDE-SPECIFIC PHOSPHOLIPASE C FAMILY PROTEIN"/>
    <property type="match status" value="1"/>
</dbReference>
<dbReference type="PROSITE" id="PS50007">
    <property type="entry name" value="PIPLC_X_DOMAIN"/>
    <property type="match status" value="1"/>
</dbReference>
<evidence type="ECO:0000256" key="1">
    <source>
        <dbReference type="RuleBase" id="RU361133"/>
    </source>
</evidence>
<dbReference type="InterPro" id="IPR000909">
    <property type="entry name" value="PLipase_C_PInositol-sp_X_dom"/>
</dbReference>
<comment type="catalytic activity">
    <reaction evidence="1">
        <text>a 1,2-diacyl-sn-glycero-3-phospho-(1D-myo-inositol-4,5-bisphosphate) + H2O = 1D-myo-inositol 1,4,5-trisphosphate + a 1,2-diacyl-sn-glycerol + H(+)</text>
        <dbReference type="Rhea" id="RHEA:33179"/>
        <dbReference type="ChEBI" id="CHEBI:15377"/>
        <dbReference type="ChEBI" id="CHEBI:15378"/>
        <dbReference type="ChEBI" id="CHEBI:17815"/>
        <dbReference type="ChEBI" id="CHEBI:58456"/>
        <dbReference type="ChEBI" id="CHEBI:203600"/>
        <dbReference type="EC" id="3.1.4.11"/>
    </reaction>
</comment>
<dbReference type="GO" id="GO:0004435">
    <property type="term" value="F:phosphatidylinositol-4,5-bisphosphate phospholipase C activity"/>
    <property type="evidence" value="ECO:0007669"/>
    <property type="project" value="UniProtKB-EC"/>
</dbReference>
<evidence type="ECO:0000313" key="3">
    <source>
        <dbReference type="EMBL" id="CAE0819194.1"/>
    </source>
</evidence>
<keyword evidence="1" id="KW-0442">Lipid degradation</keyword>
<protein>
    <recommendedName>
        <fullName evidence="1">Phosphoinositide phospholipase C</fullName>
        <ecNumber evidence="1">3.1.4.11</ecNumber>
    </recommendedName>
</protein>
<dbReference type="EC" id="3.1.4.11" evidence="1"/>
<dbReference type="SMART" id="SM00148">
    <property type="entry name" value="PLCXc"/>
    <property type="match status" value="1"/>
</dbReference>
<gene>
    <name evidence="3" type="ORF">EGYM00163_LOCUS30363</name>
</gene>
<dbReference type="SUPFAM" id="SSF51695">
    <property type="entry name" value="PLC-like phosphodiesterases"/>
    <property type="match status" value="1"/>
</dbReference>
<keyword evidence="1" id="KW-0378">Hydrolase</keyword>
<keyword evidence="1" id="KW-0443">Lipid metabolism</keyword>
<dbReference type="InterPro" id="IPR017946">
    <property type="entry name" value="PLC-like_Pdiesterase_TIM-brl"/>
</dbReference>
<reference evidence="3" key="1">
    <citation type="submission" date="2021-01" db="EMBL/GenBank/DDBJ databases">
        <authorList>
            <person name="Corre E."/>
            <person name="Pelletier E."/>
            <person name="Niang G."/>
            <person name="Scheremetjew M."/>
            <person name="Finn R."/>
            <person name="Kale V."/>
            <person name="Holt S."/>
            <person name="Cochrane G."/>
            <person name="Meng A."/>
            <person name="Brown T."/>
            <person name="Cohen L."/>
        </authorList>
    </citation>
    <scope>NUCLEOTIDE SEQUENCE</scope>
    <source>
        <strain evidence="3">CCMP1594</strain>
    </source>
</reference>
<sequence>MQKIKSMLCCGKGAADVKEGANAPAGKLGGVPTTHVPVAKAHPDWLDKPVKDFEVICSHNSYLHGLQIMAGASTDGLKLALDKGARCIELDVYAKHLHAEEWEPMVTHGSVMKGYHVKVTGSVSFDDCLKFIADNGWKDTDDPLFLMIENVTDSAAETGNRMTEIVKKHIPEHRLMPHCSNIENTPLKDLLGKLIIVNGRDSGGSWSDFWTITAEGDMQNLNANEGPDAVDKNRICRIYPAADAGGFLSKNKDPTPFLGKTTFLAMNMQTDDDGLVTYLKHFGDCSFKLKA</sequence>
<dbReference type="GO" id="GO:0016042">
    <property type="term" value="P:lipid catabolic process"/>
    <property type="evidence" value="ECO:0007669"/>
    <property type="project" value="UniProtKB-KW"/>
</dbReference>
<accession>A0A7S4LBY0</accession>
<dbReference type="GO" id="GO:0035556">
    <property type="term" value="P:intracellular signal transduction"/>
    <property type="evidence" value="ECO:0007669"/>
    <property type="project" value="InterPro"/>
</dbReference>
<dbReference type="Pfam" id="PF00388">
    <property type="entry name" value="PI-PLC-X"/>
    <property type="match status" value="1"/>
</dbReference>
<name>A0A7S4LBY0_9EUGL</name>